<organism evidence="2 3">
    <name type="scientific">Algoriella xinjiangensis</name>
    <dbReference type="NCBI Taxonomy" id="684065"/>
    <lineage>
        <taxon>Bacteria</taxon>
        <taxon>Pseudomonadati</taxon>
        <taxon>Bacteroidota</taxon>
        <taxon>Flavobacteriia</taxon>
        <taxon>Flavobacteriales</taxon>
        <taxon>Weeksellaceae</taxon>
        <taxon>Algoriella</taxon>
    </lineage>
</organism>
<dbReference type="GO" id="GO:0016747">
    <property type="term" value="F:acyltransferase activity, transferring groups other than amino-acyl groups"/>
    <property type="evidence" value="ECO:0007669"/>
    <property type="project" value="InterPro"/>
</dbReference>
<dbReference type="Proteomes" id="UP000199149">
    <property type="component" value="Unassembled WGS sequence"/>
</dbReference>
<dbReference type="PANTHER" id="PTHR43610:SF1">
    <property type="entry name" value="N-ACETYLTRANSFERASE DOMAIN-CONTAINING PROTEIN"/>
    <property type="match status" value="1"/>
</dbReference>
<gene>
    <name evidence="2" type="ORF">SAMN05421738_11230</name>
</gene>
<dbReference type="InterPro" id="IPR000182">
    <property type="entry name" value="GNAT_dom"/>
</dbReference>
<evidence type="ECO:0000313" key="2">
    <source>
        <dbReference type="EMBL" id="SFN42519.1"/>
    </source>
</evidence>
<dbReference type="PANTHER" id="PTHR43610">
    <property type="entry name" value="BLL6696 PROTEIN"/>
    <property type="match status" value="1"/>
</dbReference>
<accession>A0A1I4YXV8</accession>
<dbReference type="SUPFAM" id="SSF55729">
    <property type="entry name" value="Acyl-CoA N-acyltransferases (Nat)"/>
    <property type="match status" value="1"/>
</dbReference>
<name>A0A1I4YXV8_9FLAO</name>
<dbReference type="OrthoDB" id="9795199at2"/>
<evidence type="ECO:0000313" key="3">
    <source>
        <dbReference type="Proteomes" id="UP000199149"/>
    </source>
</evidence>
<dbReference type="Pfam" id="PF13302">
    <property type="entry name" value="Acetyltransf_3"/>
    <property type="match status" value="1"/>
</dbReference>
<reference evidence="3" key="1">
    <citation type="submission" date="2016-10" db="EMBL/GenBank/DDBJ databases">
        <authorList>
            <person name="Varghese N."/>
            <person name="Submissions S."/>
        </authorList>
    </citation>
    <scope>NUCLEOTIDE SEQUENCE [LARGE SCALE GENOMIC DNA]</scope>
    <source>
        <strain evidence="3">XJ109</strain>
    </source>
</reference>
<evidence type="ECO:0000259" key="1">
    <source>
        <dbReference type="Pfam" id="PF13302"/>
    </source>
</evidence>
<dbReference type="RefSeq" id="WP_092908892.1">
    <property type="nucleotide sequence ID" value="NZ_FOUZ01000012.1"/>
</dbReference>
<dbReference type="AlphaFoldDB" id="A0A1I4YXV8"/>
<proteinExistence type="predicted"/>
<keyword evidence="3" id="KW-1185">Reference proteome</keyword>
<feature type="domain" description="N-acetyltransferase" evidence="1">
    <location>
        <begin position="16"/>
        <end position="146"/>
    </location>
</feature>
<dbReference type="EMBL" id="FOUZ01000012">
    <property type="protein sequence ID" value="SFN42519.1"/>
    <property type="molecule type" value="Genomic_DNA"/>
</dbReference>
<dbReference type="InterPro" id="IPR016181">
    <property type="entry name" value="Acyl_CoA_acyltransferase"/>
</dbReference>
<dbReference type="STRING" id="684065.SAMN05421738_11230"/>
<sequence length="189" mass="22143">MILENDFVRLEVLNAAHFKYLKEFVHQVESWKLSTIQVETEKDMEDYINIAIQNYHEKTQIPFVVFDKITQKFVGSTRLYEINSKNKTAKLGYTWYAKEAQGTKVNKSCKFLILDYAFDKLDVQRIEFNADTRNEKSINAMKSIGAEIEGVLRDHTVLPDGYRRDTIVLSILKNDWKNGLKKKLEDKLK</sequence>
<dbReference type="Gene3D" id="3.40.630.30">
    <property type="match status" value="1"/>
</dbReference>
<keyword evidence="2" id="KW-0808">Transferase</keyword>
<protein>
    <submittedName>
        <fullName evidence="2">Protein N-acetyltransferase, RimJ/RimL family</fullName>
    </submittedName>
</protein>